<evidence type="ECO:0000256" key="3">
    <source>
        <dbReference type="ARBA" id="ARBA00022840"/>
    </source>
</evidence>
<dbReference type="SMART" id="SM00382">
    <property type="entry name" value="AAA"/>
    <property type="match status" value="1"/>
</dbReference>
<keyword evidence="2" id="KW-0547">Nucleotide-binding</keyword>
<organism evidence="5 6">
    <name type="scientific">Rhizobium herbae</name>
    <dbReference type="NCBI Taxonomy" id="508661"/>
    <lineage>
        <taxon>Bacteria</taxon>
        <taxon>Pseudomonadati</taxon>
        <taxon>Pseudomonadota</taxon>
        <taxon>Alphaproteobacteria</taxon>
        <taxon>Hyphomicrobiales</taxon>
        <taxon>Rhizobiaceae</taxon>
        <taxon>Rhizobium/Agrobacterium group</taxon>
        <taxon>Rhizobium</taxon>
    </lineage>
</organism>
<keyword evidence="6" id="KW-1185">Reference proteome</keyword>
<feature type="domain" description="ABC transporter" evidence="4">
    <location>
        <begin position="15"/>
        <end position="248"/>
    </location>
</feature>
<gene>
    <name evidence="5" type="ORF">J2Z75_001039</name>
</gene>
<dbReference type="Gene3D" id="3.40.50.300">
    <property type="entry name" value="P-loop containing nucleotide triphosphate hydrolases"/>
    <property type="match status" value="1"/>
</dbReference>
<evidence type="ECO:0000313" key="5">
    <source>
        <dbReference type="EMBL" id="MBP1857559.1"/>
    </source>
</evidence>
<dbReference type="Pfam" id="PF00005">
    <property type="entry name" value="ABC_tran"/>
    <property type="match status" value="1"/>
</dbReference>
<dbReference type="InterPro" id="IPR027417">
    <property type="entry name" value="P-loop_NTPase"/>
</dbReference>
<keyword evidence="1" id="KW-0813">Transport</keyword>
<comment type="caution">
    <text evidence="5">The sequence shown here is derived from an EMBL/GenBank/DDBJ whole genome shotgun (WGS) entry which is preliminary data.</text>
</comment>
<evidence type="ECO:0000259" key="4">
    <source>
        <dbReference type="PROSITE" id="PS50893"/>
    </source>
</evidence>
<name>A0ABS4EHZ7_9HYPH</name>
<reference evidence="5 6" key="1">
    <citation type="submission" date="2021-03" db="EMBL/GenBank/DDBJ databases">
        <title>Genomic Encyclopedia of Type Strains, Phase IV (KMG-IV): sequencing the most valuable type-strain genomes for metagenomic binning, comparative biology and taxonomic classification.</title>
        <authorList>
            <person name="Goeker M."/>
        </authorList>
    </citation>
    <scope>NUCLEOTIDE SEQUENCE [LARGE SCALE GENOMIC DNA]</scope>
    <source>
        <strain evidence="5 6">DSM 26427</strain>
    </source>
</reference>
<dbReference type="EMBL" id="JAGGJV010000001">
    <property type="protein sequence ID" value="MBP1857559.1"/>
    <property type="molecule type" value="Genomic_DNA"/>
</dbReference>
<dbReference type="InterPro" id="IPR003439">
    <property type="entry name" value="ABC_transporter-like_ATP-bd"/>
</dbReference>
<keyword evidence="3 5" id="KW-0067">ATP-binding</keyword>
<dbReference type="PANTHER" id="PTHR45772">
    <property type="entry name" value="CONSERVED COMPONENT OF ABC TRANSPORTER FOR NATURAL AMINO ACIDS-RELATED"/>
    <property type="match status" value="1"/>
</dbReference>
<protein>
    <submittedName>
        <fullName evidence="5">Branched-chain amino acid transport system ATP-binding protein</fullName>
    </submittedName>
</protein>
<dbReference type="GO" id="GO:0005524">
    <property type="term" value="F:ATP binding"/>
    <property type="evidence" value="ECO:0007669"/>
    <property type="project" value="UniProtKB-KW"/>
</dbReference>
<dbReference type="PROSITE" id="PS50893">
    <property type="entry name" value="ABC_TRANSPORTER_2"/>
    <property type="match status" value="1"/>
</dbReference>
<accession>A0ABS4EHZ7</accession>
<dbReference type="SUPFAM" id="SSF52540">
    <property type="entry name" value="P-loop containing nucleoside triphosphate hydrolases"/>
    <property type="match status" value="1"/>
</dbReference>
<evidence type="ECO:0000256" key="1">
    <source>
        <dbReference type="ARBA" id="ARBA00022448"/>
    </source>
</evidence>
<dbReference type="InterPro" id="IPR051120">
    <property type="entry name" value="ABC_AA/LPS_Transport"/>
</dbReference>
<proteinExistence type="predicted"/>
<sequence length="251" mass="26584">MLSITEKKKPGEPFLSAEGIHKRFGALVVLDNVDFAMGQSDAIGIVGPNGAGKTTLLSVLAGAFPPNAGTITFDGRNVTALSAAERCRSGLVRTHQVPKPFSGMTTFENVFVAASHGDAISRDEAYERVIDSLTLCGMLGVANRQADTLGLLDRKRLELARALATKPKLMLLDEIGGGLTDGEASELVTTILELRRRGIGIVWIEHIVHILLQVAERLICMDAGRIIADGEPRAVMGDAGVVKAYLGGTPA</sequence>
<evidence type="ECO:0000256" key="2">
    <source>
        <dbReference type="ARBA" id="ARBA00022741"/>
    </source>
</evidence>
<dbReference type="Proteomes" id="UP000823786">
    <property type="component" value="Unassembled WGS sequence"/>
</dbReference>
<dbReference type="PANTHER" id="PTHR45772:SF7">
    <property type="entry name" value="AMINO ACID ABC TRANSPORTER ATP-BINDING PROTEIN"/>
    <property type="match status" value="1"/>
</dbReference>
<dbReference type="InterPro" id="IPR003593">
    <property type="entry name" value="AAA+_ATPase"/>
</dbReference>
<evidence type="ECO:0000313" key="6">
    <source>
        <dbReference type="Proteomes" id="UP000823786"/>
    </source>
</evidence>